<dbReference type="AlphaFoldDB" id="A0AAE6BIV8"/>
<feature type="domain" description="Rhodanese" evidence="3">
    <location>
        <begin position="164"/>
        <end position="272"/>
    </location>
</feature>
<dbReference type="EMBL" id="CP039900">
    <property type="protein sequence ID" value="QCL82753.1"/>
    <property type="molecule type" value="Genomic_DNA"/>
</dbReference>
<geneLocation type="plasmid" evidence="5">
    <name>patcfbp5877b</name>
</geneLocation>
<protein>
    <submittedName>
        <fullName evidence="4">Rhodanese family protein</fullName>
    </submittedName>
</protein>
<keyword evidence="1" id="KW-0808">Transferase</keyword>
<dbReference type="InterPro" id="IPR036873">
    <property type="entry name" value="Rhodanese-like_dom_sf"/>
</dbReference>
<keyword evidence="2" id="KW-0677">Repeat</keyword>
<dbReference type="Proteomes" id="UP000298579">
    <property type="component" value="Plasmid pAtCFBP5877b"/>
</dbReference>
<dbReference type="InterPro" id="IPR001763">
    <property type="entry name" value="Rhodanese-like_dom"/>
</dbReference>
<dbReference type="SMART" id="SM00450">
    <property type="entry name" value="RHOD"/>
    <property type="match status" value="1"/>
</dbReference>
<evidence type="ECO:0000256" key="1">
    <source>
        <dbReference type="ARBA" id="ARBA00022679"/>
    </source>
</evidence>
<gene>
    <name evidence="4" type="ORF">CFBP5877_26995</name>
</gene>
<reference evidence="4 5" key="1">
    <citation type="submission" date="2019-04" db="EMBL/GenBank/DDBJ databases">
        <title>Complete genome sequence of Agrobacterium tumefaciens CFBP5877.</title>
        <authorList>
            <person name="Huang Y.-Y."/>
            <person name="Chiang H.-Y."/>
            <person name="Chou L."/>
            <person name="Lai E.-M."/>
            <person name="Kuo C.-H."/>
        </authorList>
    </citation>
    <scope>NUCLEOTIDE SEQUENCE [LARGE SCALE GENOMIC DNA]</scope>
    <source>
        <strain evidence="4 5">CFBP5877</strain>
        <plasmid evidence="5">patcfbp5877b</plasmid>
    </source>
</reference>
<evidence type="ECO:0000313" key="4">
    <source>
        <dbReference type="EMBL" id="QCL82753.1"/>
    </source>
</evidence>
<dbReference type="SUPFAM" id="SSF52821">
    <property type="entry name" value="Rhodanese/Cell cycle control phosphatase"/>
    <property type="match status" value="2"/>
</dbReference>
<keyword evidence="4" id="KW-0614">Plasmid</keyword>
<dbReference type="PANTHER" id="PTHR11364">
    <property type="entry name" value="THIOSULFATE SULFERTANSFERASE"/>
    <property type="match status" value="1"/>
</dbReference>
<sequence length="276" mass="29948">MKSLRVPLVRDCNSLIRQLEKTMDYAPLISTVDLPKLTPLRLLYVPAGDERPDGLICVPIEAWIDVAKRSQTGFDDLVFWQSEIEALGVGHDAVTVVLDDGRMTEASRVWFILQYFGLPVSVLNGGLPSLNHLPMQAPRGATPLQLSPGAGRVGLKDKLVLRDELENVQVFDARAGAEFRGEDLKGNSRGGHLPGAMNLSHDSLLDGRHLRDAHEIESMLDAAGLSHDLPIVSHCNGGGRAALAAVVAGREDVHAYYLSFADWAADESCVISMVPN</sequence>
<evidence type="ECO:0000259" key="3">
    <source>
        <dbReference type="PROSITE" id="PS50206"/>
    </source>
</evidence>
<dbReference type="PANTHER" id="PTHR11364:SF27">
    <property type="entry name" value="SULFURTRANSFERASE"/>
    <property type="match status" value="1"/>
</dbReference>
<name>A0AAE6BIV8_AGRTU</name>
<dbReference type="Pfam" id="PF00581">
    <property type="entry name" value="Rhodanese"/>
    <property type="match status" value="1"/>
</dbReference>
<organism evidence="4 5">
    <name type="scientific">Agrobacterium tumefaciens</name>
    <dbReference type="NCBI Taxonomy" id="358"/>
    <lineage>
        <taxon>Bacteria</taxon>
        <taxon>Pseudomonadati</taxon>
        <taxon>Pseudomonadota</taxon>
        <taxon>Alphaproteobacteria</taxon>
        <taxon>Hyphomicrobiales</taxon>
        <taxon>Rhizobiaceae</taxon>
        <taxon>Rhizobium/Agrobacterium group</taxon>
        <taxon>Agrobacterium</taxon>
        <taxon>Agrobacterium tumefaciens complex</taxon>
    </lineage>
</organism>
<dbReference type="InterPro" id="IPR045078">
    <property type="entry name" value="TST/MPST-like"/>
</dbReference>
<dbReference type="PROSITE" id="PS50206">
    <property type="entry name" value="RHODANESE_3"/>
    <property type="match status" value="2"/>
</dbReference>
<feature type="domain" description="Rhodanese" evidence="3">
    <location>
        <begin position="84"/>
        <end position="137"/>
    </location>
</feature>
<evidence type="ECO:0000313" key="5">
    <source>
        <dbReference type="Proteomes" id="UP000298579"/>
    </source>
</evidence>
<proteinExistence type="predicted"/>
<accession>A0AAE6BIV8</accession>
<evidence type="ECO:0000256" key="2">
    <source>
        <dbReference type="ARBA" id="ARBA00022737"/>
    </source>
</evidence>
<dbReference type="GO" id="GO:0004792">
    <property type="term" value="F:thiosulfate-cyanide sulfurtransferase activity"/>
    <property type="evidence" value="ECO:0007669"/>
    <property type="project" value="TreeGrafter"/>
</dbReference>
<dbReference type="Gene3D" id="3.40.250.10">
    <property type="entry name" value="Rhodanese-like domain"/>
    <property type="match status" value="2"/>
</dbReference>